<gene>
    <name evidence="2" type="ORF">RI138_10800</name>
</gene>
<keyword evidence="2" id="KW-0808">Transferase</keyword>
<dbReference type="PROSITE" id="PS51186">
    <property type="entry name" value="GNAT"/>
    <property type="match status" value="1"/>
</dbReference>
<dbReference type="EC" id="2.3.1.-" evidence="2"/>
<dbReference type="Gene3D" id="3.40.630.30">
    <property type="match status" value="1"/>
</dbReference>
<organism evidence="2 3">
    <name type="scientific">Streptomyces durocortorensis</name>
    <dbReference type="NCBI Taxonomy" id="2811104"/>
    <lineage>
        <taxon>Bacteria</taxon>
        <taxon>Bacillati</taxon>
        <taxon>Actinomycetota</taxon>
        <taxon>Actinomycetes</taxon>
        <taxon>Kitasatosporales</taxon>
        <taxon>Streptomycetaceae</taxon>
        <taxon>Streptomyces</taxon>
    </lineage>
</organism>
<keyword evidence="3" id="KW-1185">Reference proteome</keyword>
<dbReference type="InterPro" id="IPR016181">
    <property type="entry name" value="Acyl_CoA_acyltransferase"/>
</dbReference>
<name>A0ABY9W5J3_9ACTN</name>
<dbReference type="EMBL" id="CP134500">
    <property type="protein sequence ID" value="WNF31228.1"/>
    <property type="molecule type" value="Genomic_DNA"/>
</dbReference>
<sequence length="159" mass="16822">MTIRPARDADLAGFLTLASQVEHWFGPMVAEPGFHRAVNDHIRDGAALVAESATAPGILGGLLLGAAPPAYHVHWLVTSEHCRGAGVGRLLMAEALRRYVTGPGTVEVVTFGPDHPGAVDSGARVFYEKLGFEPGEPTDPGPEGGSRQIYRLPVPVPVR</sequence>
<dbReference type="InterPro" id="IPR000182">
    <property type="entry name" value="GNAT_dom"/>
</dbReference>
<accession>A0ABY9W5J3</accession>
<protein>
    <submittedName>
        <fullName evidence="2">GNAT family N-acetyltransferase</fullName>
        <ecNumber evidence="2">2.3.1.-</ecNumber>
    </submittedName>
</protein>
<proteinExistence type="predicted"/>
<feature type="domain" description="N-acetyltransferase" evidence="1">
    <location>
        <begin position="1"/>
        <end position="155"/>
    </location>
</feature>
<evidence type="ECO:0000259" key="1">
    <source>
        <dbReference type="PROSITE" id="PS51186"/>
    </source>
</evidence>
<dbReference type="Proteomes" id="UP001303236">
    <property type="component" value="Chromosome"/>
</dbReference>
<evidence type="ECO:0000313" key="2">
    <source>
        <dbReference type="EMBL" id="WNF31228.1"/>
    </source>
</evidence>
<evidence type="ECO:0000313" key="3">
    <source>
        <dbReference type="Proteomes" id="UP001303236"/>
    </source>
</evidence>
<dbReference type="SUPFAM" id="SSF55729">
    <property type="entry name" value="Acyl-CoA N-acyltransferases (Nat)"/>
    <property type="match status" value="1"/>
</dbReference>
<reference evidence="2 3" key="1">
    <citation type="submission" date="2023-09" db="EMBL/GenBank/DDBJ databases">
        <title>Genome completion map analysis of the actinomycetes C11-1.</title>
        <authorList>
            <person name="Qin P."/>
            <person name="Guan P."/>
        </authorList>
    </citation>
    <scope>NUCLEOTIDE SEQUENCE [LARGE SCALE GENOMIC DNA]</scope>
    <source>
        <strain evidence="2 3">C11-1</strain>
    </source>
</reference>
<dbReference type="Pfam" id="PF13508">
    <property type="entry name" value="Acetyltransf_7"/>
    <property type="match status" value="1"/>
</dbReference>
<dbReference type="GO" id="GO:0016746">
    <property type="term" value="F:acyltransferase activity"/>
    <property type="evidence" value="ECO:0007669"/>
    <property type="project" value="UniProtKB-KW"/>
</dbReference>
<keyword evidence="2" id="KW-0012">Acyltransferase</keyword>